<evidence type="ECO:0000259" key="3">
    <source>
        <dbReference type="PROSITE" id="PS51192"/>
    </source>
</evidence>
<feature type="region of interest" description="Disordered" evidence="2">
    <location>
        <begin position="903"/>
        <end position="936"/>
    </location>
</feature>
<feature type="compositionally biased region" description="Low complexity" evidence="2">
    <location>
        <begin position="909"/>
        <end position="930"/>
    </location>
</feature>
<evidence type="ECO:0000313" key="6">
    <source>
        <dbReference type="Proteomes" id="UP000006512"/>
    </source>
</evidence>
<accession>F4QP23</accession>
<dbReference type="GO" id="GO:0005524">
    <property type="term" value="F:ATP binding"/>
    <property type="evidence" value="ECO:0007669"/>
    <property type="project" value="InterPro"/>
</dbReference>
<evidence type="ECO:0000256" key="1">
    <source>
        <dbReference type="ARBA" id="ARBA00022801"/>
    </source>
</evidence>
<dbReference type="CDD" id="cd18793">
    <property type="entry name" value="SF2_C_SNF"/>
    <property type="match status" value="1"/>
</dbReference>
<dbReference type="PROSITE" id="PS51192">
    <property type="entry name" value="HELICASE_ATP_BIND_1"/>
    <property type="match status" value="1"/>
</dbReference>
<evidence type="ECO:0000259" key="4">
    <source>
        <dbReference type="PROSITE" id="PS51194"/>
    </source>
</evidence>
<dbReference type="InterPro" id="IPR050496">
    <property type="entry name" value="SNF2_RAD54_helicase_repair"/>
</dbReference>
<dbReference type="Gene3D" id="3.40.50.300">
    <property type="entry name" value="P-loop containing nucleotide triphosphate hydrolases"/>
    <property type="match status" value="1"/>
</dbReference>
<feature type="domain" description="Helicase ATP-binding" evidence="3">
    <location>
        <begin position="415"/>
        <end position="601"/>
    </location>
</feature>
<dbReference type="EMBL" id="GL883078">
    <property type="protein sequence ID" value="EGF91081.1"/>
    <property type="molecule type" value="Genomic_DNA"/>
</dbReference>
<dbReference type="InterPro" id="IPR001650">
    <property type="entry name" value="Helicase_C-like"/>
</dbReference>
<gene>
    <name evidence="5" type="ORF">ABI_24950</name>
</gene>
<feature type="domain" description="Helicase C-terminal" evidence="4">
    <location>
        <begin position="729"/>
        <end position="896"/>
    </location>
</feature>
<dbReference type="PANTHER" id="PTHR45629">
    <property type="entry name" value="SNF2/RAD54 FAMILY MEMBER"/>
    <property type="match status" value="1"/>
</dbReference>
<keyword evidence="1" id="KW-0378">Hydrolase</keyword>
<dbReference type="Pfam" id="PF00176">
    <property type="entry name" value="SNF2-rel_dom"/>
    <property type="match status" value="1"/>
</dbReference>
<dbReference type="GO" id="GO:0004386">
    <property type="term" value="F:helicase activity"/>
    <property type="evidence" value="ECO:0007669"/>
    <property type="project" value="UniProtKB-KW"/>
</dbReference>
<dbReference type="eggNOG" id="COG0553">
    <property type="taxonomic scope" value="Bacteria"/>
</dbReference>
<sequence>MDSASASALGLPAATTLALDLQSQNLFHEPSFVLKARWVRGGGGPARATVSGAIISYDGQKRRLPEPLYSLWRIAETLTSPQPEAERFGMVARLQTLLPEAAAHSLMTNGYLDDTRVVYASAFSLKLGRQDPFDFDPVLFGPGVREFTDEGRVLDEEIDNVLTPQQQRIFADERFRQYRDVRPAYPLRGGQYVFIDPALRPVLQEVRALQSGTVEQRREFVTHPQRVLRQRLGDEVAEASDLESLFVETEQFSARVAGVAVWTKTVLPWIKPVANSWMPEKFGIRIGDDTPLEIAPADVVPLSNAVEQAIAASQLTLEFEGQTIPATEQTRQALAELRSFVEAEISQRGQPDTSALPKSLLEKRFLTVRENFDDLEYVTLDHSPQSVVDEAFVLPEIIRSKPKPHQVEGMTWLQRLYLSGKSGGLLADDMGLGKTYQAIGFMAWLQTHLLAQSAPKRPFLIVAPTGLLANWRREIDLHLQPPWLGDIVLAFGSNLKALRDEDNFDQKDIVAGRASLEAAAWAKAGVVLTTYETLRDYHFSFAKSPFELVVFDEIQKLKNPTSQLTKAAKTLNARFTLGMTGTPVENRLQDIWSITDVLRPGFLGLSRDFEKTYVPSDKAALQSLRGKLCDAKASSAPYMLRRMKVEHLPEMPDKTEQAKAITMPPAQALAYEDLIRRAMAGRGTMGKNDGMLQTLHAMRSVSLHPYRPDESDSDDTYVAQSARLLWTMDILEAVKAKKEKALIFVESLDMQACLARMIQTRFRLHAPPSRIHGGVPGAKRQDLVEVFQARADCFDVMILSPKAGGVGLTLTAANHVIHLSRWWNPAVEDQSTDRVYRIGQTRPVQVYLPMAVHPDPVIGPSSFDIKLNDLLSRKRALSRDMLVAPEGDETDITELFDSVSTFAREPQTPSEEQLGSPPESPSESPAETIPEPVPATPTEPVVAQQIVPVADPEAAALPAPEAVPLAATASQEEAPAAVSPPVSPAVGSQTRKILTLPGVKPNRPSIMLWDFPTGRARDLTEILDLFTGVKVSRLKISDPYAIANSEAREAQMAFIRDVRKVITRLDEVAIEYDPRHSEPREAEEQSRRYMHELWLSYFSPGESPLRLERRQKSYLRDFHDRIIFLDLPRAAGAVATHELRLSRGLIGLMAARMQCSVTYVPPRA</sequence>
<dbReference type="Proteomes" id="UP000006512">
    <property type="component" value="Unassembled WGS sequence"/>
</dbReference>
<dbReference type="SUPFAM" id="SSF52540">
    <property type="entry name" value="P-loop containing nucleoside triphosphate hydrolases"/>
    <property type="match status" value="2"/>
</dbReference>
<dbReference type="SMART" id="SM00487">
    <property type="entry name" value="DEXDc"/>
    <property type="match status" value="1"/>
</dbReference>
<dbReference type="STRING" id="715226.ABI_24950"/>
<reference evidence="6" key="1">
    <citation type="submission" date="2011-03" db="EMBL/GenBank/DDBJ databases">
        <title>Draft genome sequence of Brevundimonas diminuta.</title>
        <authorList>
            <person name="Brown P.J.B."/>
            <person name="Buechlein A."/>
            <person name="Hemmerich C."/>
            <person name="Brun Y.V."/>
        </authorList>
    </citation>
    <scope>NUCLEOTIDE SEQUENCE [LARGE SCALE GENOMIC DNA]</scope>
    <source>
        <strain evidence="6">C19</strain>
    </source>
</reference>
<name>F4QP23_9CAUL</name>
<dbReference type="InterPro" id="IPR049730">
    <property type="entry name" value="SNF2/RAD54-like_C"/>
</dbReference>
<dbReference type="PROSITE" id="PS51194">
    <property type="entry name" value="HELICASE_CTER"/>
    <property type="match status" value="1"/>
</dbReference>
<evidence type="ECO:0000256" key="2">
    <source>
        <dbReference type="SAM" id="MobiDB-lite"/>
    </source>
</evidence>
<protein>
    <submittedName>
        <fullName evidence="5">SNF2 family N-terminal domain protein</fullName>
    </submittedName>
</protein>
<organism evidence="5 6">
    <name type="scientific">Asticcacaulis biprosthecium C19</name>
    <dbReference type="NCBI Taxonomy" id="715226"/>
    <lineage>
        <taxon>Bacteria</taxon>
        <taxon>Pseudomonadati</taxon>
        <taxon>Pseudomonadota</taxon>
        <taxon>Alphaproteobacteria</taxon>
        <taxon>Caulobacterales</taxon>
        <taxon>Caulobacteraceae</taxon>
        <taxon>Asticcacaulis</taxon>
    </lineage>
</organism>
<dbReference type="Pfam" id="PF00271">
    <property type="entry name" value="Helicase_C"/>
    <property type="match status" value="1"/>
</dbReference>
<proteinExistence type="predicted"/>
<dbReference type="SMART" id="SM00490">
    <property type="entry name" value="HELICc"/>
    <property type="match status" value="1"/>
</dbReference>
<evidence type="ECO:0000313" key="5">
    <source>
        <dbReference type="EMBL" id="EGF91081.1"/>
    </source>
</evidence>
<keyword evidence="6" id="KW-1185">Reference proteome</keyword>
<dbReference type="Gene3D" id="3.40.50.10810">
    <property type="entry name" value="Tandem AAA-ATPase domain"/>
    <property type="match status" value="1"/>
</dbReference>
<dbReference type="InterPro" id="IPR038718">
    <property type="entry name" value="SNF2-like_sf"/>
</dbReference>
<dbReference type="InterPro" id="IPR014001">
    <property type="entry name" value="Helicase_ATP-bd"/>
</dbReference>
<dbReference type="PANTHER" id="PTHR45629:SF7">
    <property type="entry name" value="DNA EXCISION REPAIR PROTEIN ERCC-6-RELATED"/>
    <property type="match status" value="1"/>
</dbReference>
<dbReference type="HOGENOM" id="CLU_000315_21_6_5"/>
<dbReference type="AlphaFoldDB" id="F4QP23"/>
<dbReference type="InterPro" id="IPR027417">
    <property type="entry name" value="P-loop_NTPase"/>
</dbReference>
<dbReference type="InterPro" id="IPR000330">
    <property type="entry name" value="SNF2_N"/>
</dbReference>
<dbReference type="GO" id="GO:0016787">
    <property type="term" value="F:hydrolase activity"/>
    <property type="evidence" value="ECO:0007669"/>
    <property type="project" value="UniProtKB-KW"/>
</dbReference>